<dbReference type="Pfam" id="PF13478">
    <property type="entry name" value="XdhC_C"/>
    <property type="match status" value="1"/>
</dbReference>
<dbReference type="Gene3D" id="3.40.50.720">
    <property type="entry name" value="NAD(P)-binding Rossmann-like Domain"/>
    <property type="match status" value="1"/>
</dbReference>
<protein>
    <submittedName>
        <fullName evidence="3">XdhC family protein</fullName>
    </submittedName>
</protein>
<proteinExistence type="predicted"/>
<dbReference type="InterPro" id="IPR052698">
    <property type="entry name" value="MoCofactor_Util/Proc"/>
</dbReference>
<sequence>MKEIFQKIKECLDRGEDAVLVTVAASSGSTPREAGAHMAVTADGLAAGTIGGGAVEYESIKTAEEVLKTRRSRFREFTLTKNQAADIGMICGGTTSVYFQYISPENGPARRMLDRILKALDQDRDCWMILDLTDEAEWKMRLFPEESAEEEISDGVKRCLGRKAGLFREEGRLYYGELLAQAGTVYVFGGGHVAQELVPLLAHLEFRCVVMDDREEFSNASVFPQAAETITGDMGQIDRYMTVTGRDYVCIMTRGHQFDYLVLRQALKCRPRYIGVMGSRTKIRATKERLREDGFSEEEIESCRMPIGTAICAETPGEIAVSVAGELISVRAAERR</sequence>
<dbReference type="Pfam" id="PF02625">
    <property type="entry name" value="XdhC_CoxI"/>
    <property type="match status" value="1"/>
</dbReference>
<reference evidence="3" key="2">
    <citation type="submission" date="2021-04" db="EMBL/GenBank/DDBJ databases">
        <authorList>
            <person name="Gilroy R."/>
        </authorList>
    </citation>
    <scope>NUCLEOTIDE SEQUENCE</scope>
    <source>
        <strain evidence="3">CHK183-5548</strain>
    </source>
</reference>
<organism evidence="3 4">
    <name type="scientific">Candidatus Lachnoclostridium pullistercoris</name>
    <dbReference type="NCBI Taxonomy" id="2838632"/>
    <lineage>
        <taxon>Bacteria</taxon>
        <taxon>Bacillati</taxon>
        <taxon>Bacillota</taxon>
        <taxon>Clostridia</taxon>
        <taxon>Lachnospirales</taxon>
        <taxon>Lachnospiraceae</taxon>
    </lineage>
</organism>
<evidence type="ECO:0000313" key="4">
    <source>
        <dbReference type="Proteomes" id="UP000823883"/>
    </source>
</evidence>
<name>A0A9D2PDR0_9FIRM</name>
<dbReference type="InterPro" id="IPR027051">
    <property type="entry name" value="XdhC_Rossmann_dom"/>
</dbReference>
<reference evidence="3" key="1">
    <citation type="journal article" date="2021" name="PeerJ">
        <title>Extensive microbial diversity within the chicken gut microbiome revealed by metagenomics and culture.</title>
        <authorList>
            <person name="Gilroy R."/>
            <person name="Ravi A."/>
            <person name="Getino M."/>
            <person name="Pursley I."/>
            <person name="Horton D.L."/>
            <person name="Alikhan N.F."/>
            <person name="Baker D."/>
            <person name="Gharbi K."/>
            <person name="Hall N."/>
            <person name="Watson M."/>
            <person name="Adriaenssens E.M."/>
            <person name="Foster-Nyarko E."/>
            <person name="Jarju S."/>
            <person name="Secka A."/>
            <person name="Antonio M."/>
            <person name="Oren A."/>
            <person name="Chaudhuri R.R."/>
            <person name="La Ragione R."/>
            <person name="Hildebrand F."/>
            <person name="Pallen M.J."/>
        </authorList>
    </citation>
    <scope>NUCLEOTIDE SEQUENCE</scope>
    <source>
        <strain evidence="3">CHK183-5548</strain>
    </source>
</reference>
<dbReference type="InterPro" id="IPR003777">
    <property type="entry name" value="XdhC_CoxI"/>
</dbReference>
<evidence type="ECO:0000259" key="1">
    <source>
        <dbReference type="Pfam" id="PF02625"/>
    </source>
</evidence>
<feature type="domain" description="XdhC Rossmann" evidence="2">
    <location>
        <begin position="185"/>
        <end position="327"/>
    </location>
</feature>
<dbReference type="EMBL" id="DWWL01000028">
    <property type="protein sequence ID" value="HJC47364.1"/>
    <property type="molecule type" value="Genomic_DNA"/>
</dbReference>
<dbReference type="AlphaFoldDB" id="A0A9D2PDR0"/>
<evidence type="ECO:0000313" key="3">
    <source>
        <dbReference type="EMBL" id="HJC47364.1"/>
    </source>
</evidence>
<feature type="domain" description="XdhC- CoxI" evidence="1">
    <location>
        <begin position="12"/>
        <end position="77"/>
    </location>
</feature>
<dbReference type="PANTHER" id="PTHR30388:SF6">
    <property type="entry name" value="XANTHINE DEHYDROGENASE SUBUNIT A-RELATED"/>
    <property type="match status" value="1"/>
</dbReference>
<dbReference type="Proteomes" id="UP000823883">
    <property type="component" value="Unassembled WGS sequence"/>
</dbReference>
<comment type="caution">
    <text evidence="3">The sequence shown here is derived from an EMBL/GenBank/DDBJ whole genome shotgun (WGS) entry which is preliminary data.</text>
</comment>
<accession>A0A9D2PDR0</accession>
<evidence type="ECO:0000259" key="2">
    <source>
        <dbReference type="Pfam" id="PF13478"/>
    </source>
</evidence>
<dbReference type="PANTHER" id="PTHR30388">
    <property type="entry name" value="ALDEHYDE OXIDOREDUCTASE MOLYBDENUM COFACTOR ASSEMBLY PROTEIN"/>
    <property type="match status" value="1"/>
</dbReference>
<gene>
    <name evidence="3" type="ORF">IAA04_04870</name>
</gene>